<feature type="region of interest" description="Disordered" evidence="1">
    <location>
        <begin position="1"/>
        <end position="20"/>
    </location>
</feature>
<gene>
    <name evidence="2" type="ORF">NDU88_002087</name>
</gene>
<comment type="caution">
    <text evidence="2">The sequence shown here is derived from an EMBL/GenBank/DDBJ whole genome shotgun (WGS) entry which is preliminary data.</text>
</comment>
<dbReference type="EMBL" id="JANPWB010000015">
    <property type="protein sequence ID" value="KAJ1088933.1"/>
    <property type="molecule type" value="Genomic_DNA"/>
</dbReference>
<dbReference type="AlphaFoldDB" id="A0AAV7LJB0"/>
<organism evidence="2 3">
    <name type="scientific">Pleurodeles waltl</name>
    <name type="common">Iberian ribbed newt</name>
    <dbReference type="NCBI Taxonomy" id="8319"/>
    <lineage>
        <taxon>Eukaryota</taxon>
        <taxon>Metazoa</taxon>
        <taxon>Chordata</taxon>
        <taxon>Craniata</taxon>
        <taxon>Vertebrata</taxon>
        <taxon>Euteleostomi</taxon>
        <taxon>Amphibia</taxon>
        <taxon>Batrachia</taxon>
        <taxon>Caudata</taxon>
        <taxon>Salamandroidea</taxon>
        <taxon>Salamandridae</taxon>
        <taxon>Pleurodelinae</taxon>
        <taxon>Pleurodeles</taxon>
    </lineage>
</organism>
<proteinExistence type="predicted"/>
<accession>A0AAV7LJB0</accession>
<evidence type="ECO:0000313" key="3">
    <source>
        <dbReference type="Proteomes" id="UP001066276"/>
    </source>
</evidence>
<sequence>MAGVAAPLGSGPSDIQQPRGGFFSLRHFRTQRGEASRRTEAFTAPAPTYTITRRREAGRPTRIKFF</sequence>
<evidence type="ECO:0000313" key="2">
    <source>
        <dbReference type="EMBL" id="KAJ1088933.1"/>
    </source>
</evidence>
<reference evidence="2" key="1">
    <citation type="journal article" date="2022" name="bioRxiv">
        <title>Sequencing and chromosome-scale assembly of the giantPleurodeles waltlgenome.</title>
        <authorList>
            <person name="Brown T."/>
            <person name="Elewa A."/>
            <person name="Iarovenko S."/>
            <person name="Subramanian E."/>
            <person name="Araus A.J."/>
            <person name="Petzold A."/>
            <person name="Susuki M."/>
            <person name="Suzuki K.-i.T."/>
            <person name="Hayashi T."/>
            <person name="Toyoda A."/>
            <person name="Oliveira C."/>
            <person name="Osipova E."/>
            <person name="Leigh N.D."/>
            <person name="Simon A."/>
            <person name="Yun M.H."/>
        </authorList>
    </citation>
    <scope>NUCLEOTIDE SEQUENCE</scope>
    <source>
        <strain evidence="2">20211129_DDA</strain>
        <tissue evidence="2">Liver</tissue>
    </source>
</reference>
<evidence type="ECO:0000256" key="1">
    <source>
        <dbReference type="SAM" id="MobiDB-lite"/>
    </source>
</evidence>
<keyword evidence="3" id="KW-1185">Reference proteome</keyword>
<name>A0AAV7LJB0_PLEWA</name>
<protein>
    <submittedName>
        <fullName evidence="2">Uncharacterized protein</fullName>
    </submittedName>
</protein>
<dbReference type="Proteomes" id="UP001066276">
    <property type="component" value="Chromosome 11"/>
</dbReference>